<dbReference type="SUPFAM" id="SSF56601">
    <property type="entry name" value="beta-lactamase/transpeptidase-like"/>
    <property type="match status" value="1"/>
</dbReference>
<keyword evidence="6" id="KW-0645">Protease</keyword>
<organism evidence="17 18">
    <name type="scientific">Selenomonas sputigena (strain ATCC 35185 / DSM 20758 / CCUG 44933 / VPI D19B-28)</name>
    <dbReference type="NCBI Taxonomy" id="546271"/>
    <lineage>
        <taxon>Bacteria</taxon>
        <taxon>Bacillati</taxon>
        <taxon>Bacillota</taxon>
        <taxon>Negativicutes</taxon>
        <taxon>Selenomonadales</taxon>
        <taxon>Selenomonadaceae</taxon>
        <taxon>Selenomonas</taxon>
    </lineage>
</organism>
<dbReference type="MEROPS" id="S11.004"/>
<evidence type="ECO:0000256" key="11">
    <source>
        <dbReference type="ARBA" id="ARBA00023316"/>
    </source>
</evidence>
<dbReference type="Gene3D" id="3.40.710.10">
    <property type="entry name" value="DD-peptidase/beta-lactamase superfamily"/>
    <property type="match status" value="1"/>
</dbReference>
<dbReference type="InterPro" id="IPR018044">
    <property type="entry name" value="Peptidase_S11"/>
</dbReference>
<keyword evidence="11" id="KW-0961">Cell wall biogenesis/degradation</keyword>
<dbReference type="Gene3D" id="2.60.410.10">
    <property type="entry name" value="D-Ala-D-Ala carboxypeptidase, C-terminal domain"/>
    <property type="match status" value="1"/>
</dbReference>
<dbReference type="EC" id="3.4.16.4" evidence="4"/>
<evidence type="ECO:0000256" key="7">
    <source>
        <dbReference type="ARBA" id="ARBA00022729"/>
    </source>
</evidence>
<feature type="domain" description="Peptidase S11 D-Ala-D-Ala carboxypeptidase A C-terminal" evidence="16">
    <location>
        <begin position="328"/>
        <end position="422"/>
    </location>
</feature>
<dbReference type="UniPathway" id="UPA00219"/>
<dbReference type="SMART" id="SM00936">
    <property type="entry name" value="PBP5_C"/>
    <property type="match status" value="1"/>
</dbReference>
<evidence type="ECO:0000256" key="2">
    <source>
        <dbReference type="ARBA" id="ARBA00004752"/>
    </source>
</evidence>
<dbReference type="SUPFAM" id="SSF69189">
    <property type="entry name" value="Penicillin-binding protein associated domain"/>
    <property type="match status" value="1"/>
</dbReference>
<keyword evidence="8 17" id="KW-0378">Hydrolase</keyword>
<dbReference type="PANTHER" id="PTHR21581">
    <property type="entry name" value="D-ALANYL-D-ALANINE CARBOXYPEPTIDASE"/>
    <property type="match status" value="1"/>
</dbReference>
<dbReference type="InterPro" id="IPR015956">
    <property type="entry name" value="Peniciliin-bd_prot_C_sf"/>
</dbReference>
<dbReference type="InterPro" id="IPR012338">
    <property type="entry name" value="Beta-lactam/transpept-like"/>
</dbReference>
<sequence length="438" mass="46963">MHLLILIITTKRTLCKLPGKFVRRTDCKAKEPSHASNPLHEAVLFFSPCAIIGKAITTGGFFLHFQRILSLCVLVLLLLTARAGAAENIQITAASAILIEASTGRVLYEKAADVPRFPASTTKMMTCVLAIEEGDLSSILTVSRTAAETEDTEVGAGDRFVLAELVAEMMLRSDNGASVAIAEDLAGSVGSFAAHMNEKAKAIGAKDTHFLNPNGLPDPAHVSTAHDIARIAAYGMKNPKFRSFVGTKEREITWVTPEKKRARMANTNRLLSTYEGATGIKTGYTNAAGGCLAASARRGGVELIAVVLGAADEEARFSDAAKLLDMGFRRVKAAPAYTKTDLARRVWVKGGKEGRLAVYPTEDLRLPLVDGEAEENYRLTYDLPRVIAAGVKEGDRVGDLVVSHGGKELTRIPLLAEKSVGRGLSIEGLWAYVLGLFA</sequence>
<evidence type="ECO:0000259" key="16">
    <source>
        <dbReference type="SMART" id="SM00936"/>
    </source>
</evidence>
<evidence type="ECO:0000256" key="1">
    <source>
        <dbReference type="ARBA" id="ARBA00003217"/>
    </source>
</evidence>
<dbReference type="GO" id="GO:0071555">
    <property type="term" value="P:cell wall organization"/>
    <property type="evidence" value="ECO:0007669"/>
    <property type="project" value="UniProtKB-KW"/>
</dbReference>
<dbReference type="InterPro" id="IPR001967">
    <property type="entry name" value="Peptidase_S11_N"/>
</dbReference>
<evidence type="ECO:0000256" key="9">
    <source>
        <dbReference type="ARBA" id="ARBA00022960"/>
    </source>
</evidence>
<evidence type="ECO:0000256" key="15">
    <source>
        <dbReference type="RuleBase" id="RU004016"/>
    </source>
</evidence>
<feature type="active site" description="Proton acceptor" evidence="13">
    <location>
        <position position="123"/>
    </location>
</feature>
<dbReference type="GO" id="GO:0008360">
    <property type="term" value="P:regulation of cell shape"/>
    <property type="evidence" value="ECO:0007669"/>
    <property type="project" value="UniProtKB-KW"/>
</dbReference>
<keyword evidence="5 17" id="KW-0121">Carboxypeptidase</keyword>
<dbReference type="eggNOG" id="COG1686">
    <property type="taxonomic scope" value="Bacteria"/>
</dbReference>
<evidence type="ECO:0000256" key="13">
    <source>
        <dbReference type="PIRSR" id="PIRSR618044-1"/>
    </source>
</evidence>
<dbReference type="GO" id="GO:0009252">
    <property type="term" value="P:peptidoglycan biosynthetic process"/>
    <property type="evidence" value="ECO:0007669"/>
    <property type="project" value="UniProtKB-UniPathway"/>
</dbReference>
<dbReference type="EMBL" id="ACKP02000054">
    <property type="protein sequence ID" value="EEX76068.1"/>
    <property type="molecule type" value="Genomic_DNA"/>
</dbReference>
<comment type="catalytic activity">
    <reaction evidence="12">
        <text>Preferential cleavage: (Ac)2-L-Lys-D-Ala-|-D-Ala. Also transpeptidation of peptidyl-alanyl moieties that are N-acyl substituents of D-alanine.</text>
        <dbReference type="EC" id="3.4.16.4"/>
    </reaction>
</comment>
<accession>C9LYK2</accession>
<dbReference type="PRINTS" id="PR00725">
    <property type="entry name" value="DADACBPTASE1"/>
</dbReference>
<feature type="active site" evidence="13">
    <location>
        <position position="173"/>
    </location>
</feature>
<dbReference type="STRING" id="546271.Selsp_2071"/>
<reference evidence="17 18" key="1">
    <citation type="submission" date="2009-09" db="EMBL/GenBank/DDBJ databases">
        <authorList>
            <person name="Weinstock G."/>
            <person name="Sodergren E."/>
            <person name="Clifton S."/>
            <person name="Fulton L."/>
            <person name="Fulton B."/>
            <person name="Courtney L."/>
            <person name="Fronick C."/>
            <person name="Harrison M."/>
            <person name="Strong C."/>
            <person name="Farmer C."/>
            <person name="Delahaunty K."/>
            <person name="Markovic C."/>
            <person name="Hall O."/>
            <person name="Minx P."/>
            <person name="Tomlinson C."/>
            <person name="Mitreva M."/>
            <person name="Nelson J."/>
            <person name="Hou S."/>
            <person name="Wollam A."/>
            <person name="Pepin K.H."/>
            <person name="Johnson M."/>
            <person name="Bhonagiri V."/>
            <person name="Nash W.E."/>
            <person name="Warren W."/>
            <person name="Chinwalla A."/>
            <person name="Mardis E.R."/>
            <person name="Wilson R.K."/>
        </authorList>
    </citation>
    <scope>NUCLEOTIDE SEQUENCE [LARGE SCALE GENOMIC DNA]</scope>
    <source>
        <strain evidence="18">ATCC 35185 / DSM 20758 / VPI D19B-28</strain>
    </source>
</reference>
<dbReference type="Pfam" id="PF00768">
    <property type="entry name" value="Peptidase_S11"/>
    <property type="match status" value="1"/>
</dbReference>
<name>C9LYK2_SELS3</name>
<comment type="similarity">
    <text evidence="3 15">Belongs to the peptidase S11 family.</text>
</comment>
<keyword evidence="9" id="KW-0133">Cell shape</keyword>
<dbReference type="Pfam" id="PF07943">
    <property type="entry name" value="PBP5_C"/>
    <property type="match status" value="1"/>
</dbReference>
<evidence type="ECO:0000313" key="18">
    <source>
        <dbReference type="Proteomes" id="UP000003505"/>
    </source>
</evidence>
<evidence type="ECO:0000313" key="17">
    <source>
        <dbReference type="EMBL" id="EEX76068.1"/>
    </source>
</evidence>
<gene>
    <name evidence="17" type="ORF">SELSPUOL_02563</name>
</gene>
<dbReference type="Proteomes" id="UP000003505">
    <property type="component" value="Unassembled WGS sequence"/>
</dbReference>
<protein>
    <recommendedName>
        <fullName evidence="4">serine-type D-Ala-D-Ala carboxypeptidase</fullName>
        <ecNumber evidence="4">3.4.16.4</ecNumber>
    </recommendedName>
</protein>
<evidence type="ECO:0000256" key="12">
    <source>
        <dbReference type="ARBA" id="ARBA00034000"/>
    </source>
</evidence>
<dbReference type="GO" id="GO:0006508">
    <property type="term" value="P:proteolysis"/>
    <property type="evidence" value="ECO:0007669"/>
    <property type="project" value="UniProtKB-KW"/>
</dbReference>
<keyword evidence="10" id="KW-0573">Peptidoglycan synthesis</keyword>
<dbReference type="InterPro" id="IPR012907">
    <property type="entry name" value="Peptidase_S11_C"/>
</dbReference>
<comment type="pathway">
    <text evidence="2">Cell wall biogenesis; peptidoglycan biosynthesis.</text>
</comment>
<evidence type="ECO:0000256" key="4">
    <source>
        <dbReference type="ARBA" id="ARBA00012448"/>
    </source>
</evidence>
<evidence type="ECO:0000256" key="8">
    <source>
        <dbReference type="ARBA" id="ARBA00022801"/>
    </source>
</evidence>
<evidence type="ECO:0000256" key="14">
    <source>
        <dbReference type="PIRSR" id="PIRSR618044-2"/>
    </source>
</evidence>
<dbReference type="InterPro" id="IPR037167">
    <property type="entry name" value="Peptidase_S11_C_sf"/>
</dbReference>
<dbReference type="PANTHER" id="PTHR21581:SF33">
    <property type="entry name" value="D-ALANYL-D-ALANINE CARBOXYPEPTIDASE DACB"/>
    <property type="match status" value="1"/>
</dbReference>
<comment type="function">
    <text evidence="1">Removes C-terminal D-alanyl residues from sugar-peptide cell wall precursors.</text>
</comment>
<evidence type="ECO:0000256" key="5">
    <source>
        <dbReference type="ARBA" id="ARBA00022645"/>
    </source>
</evidence>
<evidence type="ECO:0000256" key="10">
    <source>
        <dbReference type="ARBA" id="ARBA00022984"/>
    </source>
</evidence>
<dbReference type="AlphaFoldDB" id="C9LYK2"/>
<feature type="active site" description="Acyl-ester intermediate" evidence="13">
    <location>
        <position position="120"/>
    </location>
</feature>
<dbReference type="GO" id="GO:0009002">
    <property type="term" value="F:serine-type D-Ala-D-Ala carboxypeptidase activity"/>
    <property type="evidence" value="ECO:0007669"/>
    <property type="project" value="UniProtKB-EC"/>
</dbReference>
<proteinExistence type="inferred from homology"/>
<feature type="binding site" evidence="14">
    <location>
        <position position="281"/>
    </location>
    <ligand>
        <name>substrate</name>
    </ligand>
</feature>
<comment type="caution">
    <text evidence="17">The sequence shown here is derived from an EMBL/GenBank/DDBJ whole genome shotgun (WGS) entry which is preliminary data.</text>
</comment>
<evidence type="ECO:0000256" key="6">
    <source>
        <dbReference type="ARBA" id="ARBA00022670"/>
    </source>
</evidence>
<evidence type="ECO:0000256" key="3">
    <source>
        <dbReference type="ARBA" id="ARBA00007164"/>
    </source>
</evidence>
<keyword evidence="7" id="KW-0732">Signal</keyword>